<dbReference type="Proteomes" id="UP000064189">
    <property type="component" value="Unassembled WGS sequence"/>
</dbReference>
<protein>
    <recommendedName>
        <fullName evidence="2">Pesticidal crystal protein Cry1Aa domain-containing protein</fullName>
    </recommendedName>
</protein>
<reference evidence="3 4" key="1">
    <citation type="submission" date="2015-11" db="EMBL/GenBank/DDBJ databases">
        <title>Genome Sequence of Bacillus simplex strain VanAntwerpen2.</title>
        <authorList>
            <person name="Couger M.B."/>
        </authorList>
    </citation>
    <scope>NUCLEOTIDE SEQUENCE [LARGE SCALE GENOMIC DNA]</scope>
    <source>
        <strain evidence="3 4">VanAntwerpen02</strain>
    </source>
</reference>
<feature type="region of interest" description="Disordered" evidence="1">
    <location>
        <begin position="221"/>
        <end position="368"/>
    </location>
</feature>
<evidence type="ECO:0000259" key="2">
    <source>
        <dbReference type="Pfam" id="PF18449"/>
    </source>
</evidence>
<evidence type="ECO:0000256" key="1">
    <source>
        <dbReference type="SAM" id="MobiDB-lite"/>
    </source>
</evidence>
<feature type="compositionally biased region" description="Basic and acidic residues" evidence="1">
    <location>
        <begin position="334"/>
        <end position="349"/>
    </location>
</feature>
<feature type="domain" description="Pesticidal crystal protein Cry1Aa" evidence="2">
    <location>
        <begin position="39"/>
        <end position="96"/>
    </location>
</feature>
<dbReference type="Pfam" id="PF18449">
    <property type="entry name" value="Endotoxin_C2"/>
    <property type="match status" value="1"/>
</dbReference>
<dbReference type="AlphaFoldDB" id="A0A109N1T7"/>
<dbReference type="InterPro" id="IPR054544">
    <property type="entry name" value="Pest_crys_Cry1Aa_dom-IV"/>
</dbReference>
<accession>A0A109N1T7</accession>
<organism evidence="3 4">
    <name type="scientific">Peribacillus simplex</name>
    <dbReference type="NCBI Taxonomy" id="1478"/>
    <lineage>
        <taxon>Bacteria</taxon>
        <taxon>Bacillati</taxon>
        <taxon>Bacillota</taxon>
        <taxon>Bacilli</taxon>
        <taxon>Bacillales</taxon>
        <taxon>Bacillaceae</taxon>
        <taxon>Peribacillus</taxon>
    </lineage>
</organism>
<name>A0A109N1T7_9BACI</name>
<keyword evidence="4" id="KW-1185">Reference proteome</keyword>
<gene>
    <name evidence="3" type="ORF">AS888_05430</name>
</gene>
<sequence length="368" mass="39344">MKKGIIIGTLAFSLALGGGAYGYCNHVEAQKKEEIRVTNLKEAKKAVSSLYEKNNFKKGVTGKQILSAKKKVNNVTDNKDKEPLKLKVNQAQKLLDLQLALNGLIHNGTITNGVKPEQFDKAAKKTEAVYSFNKSFHKSSKDLLDKAKRQYNDIKTATKQVGELEKSPTENKYKSASATVAKIKNTSSKSDLTKRLDKVSNKLVAAKEEAKRKEAQWKAAEAVKSKATANSANSSTRPVPSNGSSQTPNSSSSSAGVSSGTSSGSKSSSSNQNKSTPSQNKSLTNETKSSSSQSKTTPSQNKSSSSTPNSNNNSSSNKGSSSNGSNAGGTDWNKVGKDLENKDWNHEDSGNVGSDNSEGQGNTWHSWN</sequence>
<comment type="caution">
    <text evidence="3">The sequence shown here is derived from an EMBL/GenBank/DDBJ whole genome shotgun (WGS) entry which is preliminary data.</text>
</comment>
<dbReference type="EMBL" id="LNNH01000010">
    <property type="protein sequence ID" value="KWW21925.1"/>
    <property type="molecule type" value="Genomic_DNA"/>
</dbReference>
<evidence type="ECO:0000313" key="4">
    <source>
        <dbReference type="Proteomes" id="UP000064189"/>
    </source>
</evidence>
<feature type="compositionally biased region" description="Low complexity" evidence="1">
    <location>
        <begin position="225"/>
        <end position="325"/>
    </location>
</feature>
<dbReference type="RefSeq" id="WP_061140925.1">
    <property type="nucleotide sequence ID" value="NZ_LNNH01000010.1"/>
</dbReference>
<proteinExistence type="predicted"/>
<evidence type="ECO:0000313" key="3">
    <source>
        <dbReference type="EMBL" id="KWW21925.1"/>
    </source>
</evidence>
<feature type="compositionally biased region" description="Polar residues" evidence="1">
    <location>
        <begin position="351"/>
        <end position="368"/>
    </location>
</feature>